<dbReference type="Proteomes" id="UP000521868">
    <property type="component" value="Unassembled WGS sequence"/>
</dbReference>
<name>A0A7X6I4R8_9BURK</name>
<dbReference type="GO" id="GO:0009190">
    <property type="term" value="P:cyclic nucleotide biosynthetic process"/>
    <property type="evidence" value="ECO:0007669"/>
    <property type="project" value="InterPro"/>
</dbReference>
<dbReference type="GO" id="GO:0006355">
    <property type="term" value="P:regulation of DNA-templated transcription"/>
    <property type="evidence" value="ECO:0007669"/>
    <property type="project" value="InterPro"/>
</dbReference>
<dbReference type="EMBL" id="VTOX01000001">
    <property type="protein sequence ID" value="NKE64553.1"/>
    <property type="molecule type" value="Genomic_DNA"/>
</dbReference>
<protein>
    <submittedName>
        <fullName evidence="3">Uncharacterized protein</fullName>
    </submittedName>
</protein>
<dbReference type="GO" id="GO:0035556">
    <property type="term" value="P:intracellular signal transduction"/>
    <property type="evidence" value="ECO:0007669"/>
    <property type="project" value="InterPro"/>
</dbReference>
<comment type="caution">
    <text evidence="3">The sequence shown here is derived from an EMBL/GenBank/DDBJ whole genome shotgun (WGS) entry which is preliminary data.</text>
</comment>
<dbReference type="PROSITE" id="PS50937">
    <property type="entry name" value="HTH_MERR_2"/>
    <property type="match status" value="1"/>
</dbReference>
<dbReference type="SUPFAM" id="SSF55073">
    <property type="entry name" value="Nucleotide cyclase"/>
    <property type="match status" value="1"/>
</dbReference>
<sequence length="498" mass="54766">MLNSKELLEKTGISRATLNNYIALGIVPRPEVLPPEPQDGAAPRIGYFPEETAQRIAEIQRLKHEGWSMSRIAAHFGAALPLPLPETRPAADSRATALRDSAALAPPRRDMPRLSIDEIAHPAYLVGADFGVLWFNAASAQVLGPTPGGENVLKHLLRAPATPSRDEILRFHLAVALQHGATVDRLAHDLPAEQHAELDRLARDATAPAAGFVSHLGSGASACVYAIRFREGILFAHVPRGPAADELASLLEAREVVVGDPRRRRLPVLSDVAVVVMDLQHAPRIWSALPAEEYFELINQIWLAADPIVRRHRGTQGKHPRDGLACYFLRQRDGSHAWNALLAAHEMREAMRRLSKEWQLRKGWTTELCMDTGVDEGQQWVGTLQSGAGAEFTMYGETLARATGISGFARGGAIWATKNVLARLAPQERQRLKWGVHRRDQQGHDVFVPAVFSTIERLAAPDAVADQWRDLAGLPITEIVDIAGTEGRRERTIDQQPI</sequence>
<dbReference type="GO" id="GO:0003677">
    <property type="term" value="F:DNA binding"/>
    <property type="evidence" value="ECO:0007669"/>
    <property type="project" value="InterPro"/>
</dbReference>
<evidence type="ECO:0000313" key="4">
    <source>
        <dbReference type="Proteomes" id="UP000521868"/>
    </source>
</evidence>
<dbReference type="AlphaFoldDB" id="A0A7X6I4R8"/>
<evidence type="ECO:0000259" key="2">
    <source>
        <dbReference type="PROSITE" id="PS50937"/>
    </source>
</evidence>
<dbReference type="Gene3D" id="3.30.70.1230">
    <property type="entry name" value="Nucleotide cyclase"/>
    <property type="match status" value="1"/>
</dbReference>
<dbReference type="InterPro" id="IPR001054">
    <property type="entry name" value="A/G_cyclase"/>
</dbReference>
<dbReference type="InterPro" id="IPR000551">
    <property type="entry name" value="MerR-type_HTH_dom"/>
</dbReference>
<organism evidence="3 4">
    <name type="scientific">Ramlibacter lithotrophicus</name>
    <dbReference type="NCBI Taxonomy" id="2606681"/>
    <lineage>
        <taxon>Bacteria</taxon>
        <taxon>Pseudomonadati</taxon>
        <taxon>Pseudomonadota</taxon>
        <taxon>Betaproteobacteria</taxon>
        <taxon>Burkholderiales</taxon>
        <taxon>Comamonadaceae</taxon>
        <taxon>Ramlibacter</taxon>
    </lineage>
</organism>
<dbReference type="RefSeq" id="WP_168105635.1">
    <property type="nucleotide sequence ID" value="NZ_VTOX01000001.1"/>
</dbReference>
<accession>A0A7X6I4R8</accession>
<dbReference type="PROSITE" id="PS50125">
    <property type="entry name" value="GUANYLATE_CYCLASE_2"/>
    <property type="match status" value="1"/>
</dbReference>
<proteinExistence type="predicted"/>
<reference evidence="3 4" key="1">
    <citation type="journal article" date="2020" name="Nature">
        <title>Bacterial chemolithoautotrophy via manganese oxidation.</title>
        <authorList>
            <person name="Yu H."/>
            <person name="Leadbetter J.R."/>
        </authorList>
    </citation>
    <scope>NUCLEOTIDE SEQUENCE [LARGE SCALE GENOMIC DNA]</scope>
    <source>
        <strain evidence="3 4">RBP-1</strain>
    </source>
</reference>
<feature type="domain" description="HTH merR-type" evidence="2">
    <location>
        <begin position="1"/>
        <end position="78"/>
    </location>
</feature>
<evidence type="ECO:0000259" key="1">
    <source>
        <dbReference type="PROSITE" id="PS50125"/>
    </source>
</evidence>
<dbReference type="GO" id="GO:0004016">
    <property type="term" value="F:adenylate cyclase activity"/>
    <property type="evidence" value="ECO:0007669"/>
    <property type="project" value="UniProtKB-ARBA"/>
</dbReference>
<gene>
    <name evidence="3" type="ORF">RAMLITH_01860</name>
</gene>
<keyword evidence="4" id="KW-1185">Reference proteome</keyword>
<dbReference type="InterPro" id="IPR029787">
    <property type="entry name" value="Nucleotide_cyclase"/>
</dbReference>
<evidence type="ECO:0000313" key="3">
    <source>
        <dbReference type="EMBL" id="NKE64553.1"/>
    </source>
</evidence>
<feature type="domain" description="Guanylate cyclase" evidence="1">
    <location>
        <begin position="273"/>
        <end position="406"/>
    </location>
</feature>